<accession>A0A8B8FPP1</accession>
<dbReference type="GeneID" id="112684973"/>
<sequence length="515" mass="59468">MVNENKILVNDILSKLFVGKESVLKLYNIKRHYEQHKSKYDHYEGLLRQEKLKELKSGYKHQQLMFTKIPQENEATVKVSYVLSELIAKHSKPFTEGDFIKTCLIKTAEIICPGNLKAFQNISLTRNTVAERITALACNSSDQIKIKIPSFEYFSIACDKSTDIGGTAQLAVFFRACGTELNIYEELLEIKPLYGTTTGEDVFVSVCELLKKYDLPLVKLSSVATDGAPSMTGKNKESEYSGLPYFTEVRWLSCSTVLERFWKLKDAIQIFLESKEQVVSTLSDPMWLRDLSFMVDITKHLSNLNLKLQGKDQIITTINDHIKAFKCKLDLWEIQLQNENLTHFPTCMTYKTSYYEPIFYKTYSEQIICLKTEFGNRFQDLKYLENDFKLFTSSFSIDAVKVPAHIQMELIEIQNDSNIKRKFNEVGVPNFYNFLPVRYVETHRFTCKIKSMFSSTYLCEQLFSLMNSNKSSVRSRLTDIHLNSVLKVASSNNISPEIEKLVEEKRCQISSKKNY</sequence>
<dbReference type="SUPFAM" id="SSF53098">
    <property type="entry name" value="Ribonuclease H-like"/>
    <property type="match status" value="1"/>
</dbReference>
<keyword evidence="1" id="KW-1185">Reference proteome</keyword>
<reference evidence="2" key="1">
    <citation type="submission" date="2025-08" db="UniProtKB">
        <authorList>
            <consortium name="RefSeq"/>
        </authorList>
    </citation>
    <scope>IDENTIFICATION</scope>
    <source>
        <tissue evidence="2">Whole body</tissue>
    </source>
</reference>
<evidence type="ECO:0000313" key="2">
    <source>
        <dbReference type="RefSeq" id="XP_025412503.1"/>
    </source>
</evidence>
<dbReference type="AlphaFoldDB" id="A0A8B8FPP1"/>
<name>A0A8B8FPP1_9HEMI</name>
<protein>
    <submittedName>
        <fullName evidence="2">General transcription factor II-I repeat domain-containing protein 2-like</fullName>
    </submittedName>
</protein>
<organism evidence="1 2">
    <name type="scientific">Sipha flava</name>
    <name type="common">yellow sugarcane aphid</name>
    <dbReference type="NCBI Taxonomy" id="143950"/>
    <lineage>
        <taxon>Eukaryota</taxon>
        <taxon>Metazoa</taxon>
        <taxon>Ecdysozoa</taxon>
        <taxon>Arthropoda</taxon>
        <taxon>Hexapoda</taxon>
        <taxon>Insecta</taxon>
        <taxon>Pterygota</taxon>
        <taxon>Neoptera</taxon>
        <taxon>Paraneoptera</taxon>
        <taxon>Hemiptera</taxon>
        <taxon>Sternorrhyncha</taxon>
        <taxon>Aphidomorpha</taxon>
        <taxon>Aphidoidea</taxon>
        <taxon>Aphididae</taxon>
        <taxon>Sipha</taxon>
    </lineage>
</organism>
<dbReference type="PANTHER" id="PTHR45913:SF5">
    <property type="entry name" value="GENERAL TRANSCRIPTION FACTOR II-I REPEAT DOMAIN-CONTAINING PROTEIN 2A-LIKE PROTEIN"/>
    <property type="match status" value="1"/>
</dbReference>
<dbReference type="Proteomes" id="UP000694846">
    <property type="component" value="Unplaced"/>
</dbReference>
<dbReference type="OrthoDB" id="6606992at2759"/>
<dbReference type="RefSeq" id="XP_025412503.1">
    <property type="nucleotide sequence ID" value="XM_025556718.1"/>
</dbReference>
<gene>
    <name evidence="2" type="primary">LOC112684973</name>
</gene>
<evidence type="ECO:0000313" key="1">
    <source>
        <dbReference type="Proteomes" id="UP000694846"/>
    </source>
</evidence>
<dbReference type="PANTHER" id="PTHR45913">
    <property type="entry name" value="EPM2A-INTERACTING PROTEIN 1"/>
    <property type="match status" value="1"/>
</dbReference>
<dbReference type="InterPro" id="IPR012337">
    <property type="entry name" value="RNaseH-like_sf"/>
</dbReference>
<proteinExistence type="predicted"/>